<dbReference type="InterPro" id="IPR000253">
    <property type="entry name" value="FHA_dom"/>
</dbReference>
<feature type="compositionally biased region" description="Low complexity" evidence="2">
    <location>
        <begin position="323"/>
        <end position="335"/>
    </location>
</feature>
<dbReference type="PROSITE" id="PS50006">
    <property type="entry name" value="FHA_DOMAIN"/>
    <property type="match status" value="1"/>
</dbReference>
<dbReference type="Pfam" id="PF00498">
    <property type="entry name" value="FHA"/>
    <property type="match status" value="1"/>
</dbReference>
<reference evidence="4" key="1">
    <citation type="submission" date="2022-10" db="EMBL/GenBank/DDBJ databases">
        <title>Genome sequence of Actinomyces israelii ATCC 10048.</title>
        <authorList>
            <person name="Watt R.M."/>
            <person name="Tong W.M."/>
        </authorList>
    </citation>
    <scope>NUCLEOTIDE SEQUENCE</scope>
    <source>
        <strain evidence="4">ATCC 10048</strain>
    </source>
</reference>
<name>A0ABT4IAD8_9ACTO</name>
<protein>
    <submittedName>
        <fullName evidence="4">FHA domain-containing protein</fullName>
    </submittedName>
</protein>
<evidence type="ECO:0000259" key="3">
    <source>
        <dbReference type="PROSITE" id="PS50006"/>
    </source>
</evidence>
<feature type="compositionally biased region" description="Pro residues" evidence="2">
    <location>
        <begin position="229"/>
        <end position="247"/>
    </location>
</feature>
<feature type="compositionally biased region" description="Low complexity" evidence="2">
    <location>
        <begin position="139"/>
        <end position="168"/>
    </location>
</feature>
<evidence type="ECO:0000256" key="1">
    <source>
        <dbReference type="ARBA" id="ARBA00022553"/>
    </source>
</evidence>
<dbReference type="SUPFAM" id="SSF49879">
    <property type="entry name" value="SMAD/FHA domain"/>
    <property type="match status" value="1"/>
</dbReference>
<proteinExistence type="predicted"/>
<feature type="region of interest" description="Disordered" evidence="2">
    <location>
        <begin position="109"/>
        <end position="295"/>
    </location>
</feature>
<dbReference type="RefSeq" id="WP_268918056.1">
    <property type="nucleotide sequence ID" value="NZ_CP124548.1"/>
</dbReference>
<sequence>MVTDLWKELRSSRGSLTAILDHLVMGAGGHLSSIPDFALVVAASDGVRMAVRGGVGLEIDGESVDAGGVATWREIFLPGSPEVILRAPEPTGPVLRPVVDAILTASAVFPGDMPGAPDPEEPSGSATEPSPGPTSLFTRPDAASDPAAGAGRAGSADAPTSRALSPASPAAPSPAAPASFSPAAPSPASPAAPSAVLSPLSPAGLSPAPAAGSADDAGPAAPSLTPASPAAPSPASPADAPEPPSPLSPVSSPASPETLPYAEGDVAVDGSEVVELTEAEEPPAARSYDIDVDDVPVDGSQAVELADAEGEAVSADEPDDAADGGPLSVPGAAAHGAEDAEDLDLEAAQAGDHDGWTLASLPDDLVDELGPLVSGRPGASPYASEPSTDTPVSLAVAIRQPDLPAAGRQALSVLCPEGHANPTNYVRCRACGAELSQPARLITCPPLGRLRLPSGQAVTLDRPILVGRQPSTFDVPQLEGQSPTLVTVPSPGQHVSRNHVLIELDEWSVLARNLSAGNGTVLKREGAAPQKLPYTEPMVLRNGDVLDLGDGQSLVLEDLP</sequence>
<feature type="region of interest" description="Disordered" evidence="2">
    <location>
        <begin position="307"/>
        <end position="338"/>
    </location>
</feature>
<feature type="domain" description="FHA" evidence="3">
    <location>
        <begin position="464"/>
        <end position="527"/>
    </location>
</feature>
<dbReference type="EMBL" id="JAPTMY010000028">
    <property type="protein sequence ID" value="MCZ0858713.1"/>
    <property type="molecule type" value="Genomic_DNA"/>
</dbReference>
<feature type="compositionally biased region" description="Polar residues" evidence="2">
    <location>
        <begin position="124"/>
        <end position="137"/>
    </location>
</feature>
<gene>
    <name evidence="4" type="ORF">OHJ16_11745</name>
</gene>
<dbReference type="CDD" id="cd00060">
    <property type="entry name" value="FHA"/>
    <property type="match status" value="1"/>
</dbReference>
<keyword evidence="1" id="KW-0597">Phosphoprotein</keyword>
<organism evidence="4 5">
    <name type="scientific">Actinomyces israelii</name>
    <dbReference type="NCBI Taxonomy" id="1659"/>
    <lineage>
        <taxon>Bacteria</taxon>
        <taxon>Bacillati</taxon>
        <taxon>Actinomycetota</taxon>
        <taxon>Actinomycetes</taxon>
        <taxon>Actinomycetales</taxon>
        <taxon>Actinomycetaceae</taxon>
        <taxon>Actinomyces</taxon>
    </lineage>
</organism>
<feature type="compositionally biased region" description="Acidic residues" evidence="2">
    <location>
        <begin position="307"/>
        <end position="322"/>
    </location>
</feature>
<dbReference type="InterPro" id="IPR008984">
    <property type="entry name" value="SMAD_FHA_dom_sf"/>
</dbReference>
<evidence type="ECO:0000313" key="5">
    <source>
        <dbReference type="Proteomes" id="UP001072034"/>
    </source>
</evidence>
<keyword evidence="5" id="KW-1185">Reference proteome</keyword>
<dbReference type="Gene3D" id="2.60.200.20">
    <property type="match status" value="1"/>
</dbReference>
<feature type="compositionally biased region" description="Low complexity" evidence="2">
    <location>
        <begin position="191"/>
        <end position="228"/>
    </location>
</feature>
<accession>A0ABT4IAD8</accession>
<dbReference type="Proteomes" id="UP001072034">
    <property type="component" value="Unassembled WGS sequence"/>
</dbReference>
<evidence type="ECO:0000313" key="4">
    <source>
        <dbReference type="EMBL" id="MCZ0858713.1"/>
    </source>
</evidence>
<comment type="caution">
    <text evidence="4">The sequence shown here is derived from an EMBL/GenBank/DDBJ whole genome shotgun (WGS) entry which is preliminary data.</text>
</comment>
<evidence type="ECO:0000256" key="2">
    <source>
        <dbReference type="SAM" id="MobiDB-lite"/>
    </source>
</evidence>